<feature type="transmembrane region" description="Helical" evidence="1">
    <location>
        <begin position="273"/>
        <end position="294"/>
    </location>
</feature>
<evidence type="ECO:0000259" key="2">
    <source>
        <dbReference type="Pfam" id="PF07853"/>
    </source>
</evidence>
<dbReference type="EMBL" id="MLJW01000882">
    <property type="protein sequence ID" value="OIQ81775.1"/>
    <property type="molecule type" value="Genomic_DNA"/>
</dbReference>
<gene>
    <name evidence="4" type="ORF">GALL_364440</name>
</gene>
<proteinExistence type="predicted"/>
<name>A0A1J5QPF6_9ZZZZ</name>
<evidence type="ECO:0008006" key="5">
    <source>
        <dbReference type="Google" id="ProtNLM"/>
    </source>
</evidence>
<dbReference type="Pfam" id="PF07853">
    <property type="entry name" value="DUF1648"/>
    <property type="match status" value="1"/>
</dbReference>
<feature type="domain" description="DUF1648" evidence="2">
    <location>
        <begin position="176"/>
        <end position="220"/>
    </location>
</feature>
<comment type="caution">
    <text evidence="4">The sequence shown here is derived from an EMBL/GenBank/DDBJ whole genome shotgun (WGS) entry which is preliminary data.</text>
</comment>
<feature type="domain" description="DUF5808" evidence="3">
    <location>
        <begin position="119"/>
        <end position="143"/>
    </location>
</feature>
<feature type="transmembrane region" description="Helical" evidence="1">
    <location>
        <begin position="242"/>
        <end position="261"/>
    </location>
</feature>
<dbReference type="InterPro" id="IPR012867">
    <property type="entry name" value="DUF1648"/>
</dbReference>
<keyword evidence="1" id="KW-0472">Membrane</keyword>
<evidence type="ECO:0000313" key="4">
    <source>
        <dbReference type="EMBL" id="OIQ81775.1"/>
    </source>
</evidence>
<accession>A0A1J5QPF6</accession>
<dbReference type="AlphaFoldDB" id="A0A1J5QPF6"/>
<reference evidence="4" key="1">
    <citation type="submission" date="2016-10" db="EMBL/GenBank/DDBJ databases">
        <title>Sequence of Gallionella enrichment culture.</title>
        <authorList>
            <person name="Poehlein A."/>
            <person name="Muehling M."/>
            <person name="Daniel R."/>
        </authorList>
    </citation>
    <scope>NUCLEOTIDE SEQUENCE</scope>
</reference>
<feature type="transmembrane region" description="Helical" evidence="1">
    <location>
        <begin position="169"/>
        <end position="190"/>
    </location>
</feature>
<feature type="transmembrane region" description="Helical" evidence="1">
    <location>
        <begin position="210"/>
        <end position="230"/>
    </location>
</feature>
<protein>
    <recommendedName>
        <fullName evidence="5">DUF1648 domain-containing protein</fullName>
    </recommendedName>
</protein>
<dbReference type="Pfam" id="PF19124">
    <property type="entry name" value="DUF5808"/>
    <property type="match status" value="1"/>
</dbReference>
<keyword evidence="1" id="KW-0812">Transmembrane</keyword>
<keyword evidence="1" id="KW-1133">Transmembrane helix</keyword>
<organism evidence="4">
    <name type="scientific">mine drainage metagenome</name>
    <dbReference type="NCBI Taxonomy" id="410659"/>
    <lineage>
        <taxon>unclassified sequences</taxon>
        <taxon>metagenomes</taxon>
        <taxon>ecological metagenomes</taxon>
    </lineage>
</organism>
<evidence type="ECO:0000256" key="1">
    <source>
        <dbReference type="SAM" id="Phobius"/>
    </source>
</evidence>
<dbReference type="InterPro" id="IPR043831">
    <property type="entry name" value="DUF5808"/>
</dbReference>
<evidence type="ECO:0000259" key="3">
    <source>
        <dbReference type="Pfam" id="PF19124"/>
    </source>
</evidence>
<sequence>MNDPARGEGRPRGAETVVDEYFARLARATAASRTEISAEELTELRTHIQDRLSATRGTAADAARVLDELGTPESLARAFADAAEDPASAGRSSTGRLLSVPYDVRPPTADRVALRVWNPTDPRVLVPKAFGMGWTINFGALAVKAHLVRPDDEDDAFAAVPEGVVTATLAAPIAVLVAFGVLAATAWSGLPATVPVHWNGAGHVDGYSSRGAAVLGLALLAVVPVLAAVWVHARRRAPFNRVVASAVSLAFAVMSVAFLAQTVVSARGGTGMWATWIGIGGFLILPFLLLVATSRLGSAAERRRDLPTTSTKGRAQ</sequence>